<dbReference type="InterPro" id="IPR036409">
    <property type="entry name" value="Aldolase_II/adducin_N_sf"/>
</dbReference>
<dbReference type="GO" id="GO:0016832">
    <property type="term" value="F:aldehyde-lyase activity"/>
    <property type="evidence" value="ECO:0007669"/>
    <property type="project" value="TreeGrafter"/>
</dbReference>
<comment type="caution">
    <text evidence="4">The sequence shown here is derived from an EMBL/GenBank/DDBJ whole genome shotgun (WGS) entry which is preliminary data.</text>
</comment>
<dbReference type="AlphaFoldDB" id="A0A9W6ZIQ5"/>
<proteinExistence type="predicted"/>
<evidence type="ECO:0000313" key="4">
    <source>
        <dbReference type="EMBL" id="GMH52966.1"/>
    </source>
</evidence>
<dbReference type="PANTHER" id="PTHR22789:SF0">
    <property type="entry name" value="3-OXO-TETRONATE 4-PHOSPHATE DECARBOXYLASE-RELATED"/>
    <property type="match status" value="1"/>
</dbReference>
<dbReference type="PANTHER" id="PTHR22789">
    <property type="entry name" value="FUCULOSE PHOSPHATE ALDOLASE"/>
    <property type="match status" value="1"/>
</dbReference>
<accession>A0A9W6ZIQ5</accession>
<dbReference type="OrthoDB" id="193370at2759"/>
<feature type="domain" description="Class II aldolase/adducin N-terminal" evidence="3">
    <location>
        <begin position="1"/>
        <end position="115"/>
    </location>
</feature>
<evidence type="ECO:0000313" key="5">
    <source>
        <dbReference type="Proteomes" id="UP001165082"/>
    </source>
</evidence>
<dbReference type="Pfam" id="PF00596">
    <property type="entry name" value="Aldolase_II"/>
    <property type="match status" value="1"/>
</dbReference>
<evidence type="ECO:0000256" key="1">
    <source>
        <dbReference type="ARBA" id="ARBA00022723"/>
    </source>
</evidence>
<evidence type="ECO:0000259" key="3">
    <source>
        <dbReference type="SMART" id="SM01007"/>
    </source>
</evidence>
<dbReference type="SUPFAM" id="SSF53639">
    <property type="entry name" value="AraD/HMP-PK domain-like"/>
    <property type="match status" value="1"/>
</dbReference>
<feature type="non-terminal residue" evidence="4">
    <location>
        <position position="1"/>
    </location>
</feature>
<reference evidence="4" key="1">
    <citation type="submission" date="2022-07" db="EMBL/GenBank/DDBJ databases">
        <title>Genome analysis of Parmales, a sister group of diatoms, reveals the evolutionary specialization of diatoms from phago-mixotrophs to photoautotrophs.</title>
        <authorList>
            <person name="Ban H."/>
            <person name="Sato S."/>
            <person name="Yoshikawa S."/>
            <person name="Kazumasa Y."/>
            <person name="Nakamura Y."/>
            <person name="Ichinomiya M."/>
            <person name="Saitoh K."/>
            <person name="Sato N."/>
            <person name="Blanc-Mathieu R."/>
            <person name="Endo H."/>
            <person name="Kuwata A."/>
            <person name="Ogata H."/>
        </authorList>
    </citation>
    <scope>NUCLEOTIDE SEQUENCE</scope>
</reference>
<dbReference type="GO" id="GO:0046872">
    <property type="term" value="F:metal ion binding"/>
    <property type="evidence" value="ECO:0007669"/>
    <property type="project" value="UniProtKB-KW"/>
</dbReference>
<sequence length="158" mass="16676">PSSEVGLHSGIYKARPDVNGVVHTHSNFASVLACARRDVPTFHYSVAEIAGDTDVVRCAPYHTYGTPELARAVVEAVGGGQGCLMANHGQATCGSDLEAALYYALRLENLCMQYTHVLAIGGACNLGKEEMDACRERDKTYGQVEEGGGTGHGLGCCK</sequence>
<keyword evidence="1" id="KW-0479">Metal-binding</keyword>
<keyword evidence="2" id="KW-0456">Lyase</keyword>
<protein>
    <recommendedName>
        <fullName evidence="3">Class II aldolase/adducin N-terminal domain-containing protein</fullName>
    </recommendedName>
</protein>
<dbReference type="Gene3D" id="3.40.225.10">
    <property type="entry name" value="Class II aldolase/adducin N-terminal domain"/>
    <property type="match status" value="1"/>
</dbReference>
<organism evidence="4 5">
    <name type="scientific">Triparma retinervis</name>
    <dbReference type="NCBI Taxonomy" id="2557542"/>
    <lineage>
        <taxon>Eukaryota</taxon>
        <taxon>Sar</taxon>
        <taxon>Stramenopiles</taxon>
        <taxon>Ochrophyta</taxon>
        <taxon>Bolidophyceae</taxon>
        <taxon>Parmales</taxon>
        <taxon>Triparmaceae</taxon>
        <taxon>Triparma</taxon>
    </lineage>
</organism>
<evidence type="ECO:0000256" key="2">
    <source>
        <dbReference type="ARBA" id="ARBA00023239"/>
    </source>
</evidence>
<dbReference type="EMBL" id="BRXZ01005955">
    <property type="protein sequence ID" value="GMH52966.1"/>
    <property type="molecule type" value="Genomic_DNA"/>
</dbReference>
<keyword evidence="5" id="KW-1185">Reference proteome</keyword>
<dbReference type="InterPro" id="IPR001303">
    <property type="entry name" value="Aldolase_II/adducin_N"/>
</dbReference>
<dbReference type="GO" id="GO:0019323">
    <property type="term" value="P:pentose catabolic process"/>
    <property type="evidence" value="ECO:0007669"/>
    <property type="project" value="TreeGrafter"/>
</dbReference>
<dbReference type="InterPro" id="IPR050197">
    <property type="entry name" value="Aldolase_class_II_sugar_metab"/>
</dbReference>
<dbReference type="Proteomes" id="UP001165082">
    <property type="component" value="Unassembled WGS sequence"/>
</dbReference>
<dbReference type="GO" id="GO:0005829">
    <property type="term" value="C:cytosol"/>
    <property type="evidence" value="ECO:0007669"/>
    <property type="project" value="TreeGrafter"/>
</dbReference>
<gene>
    <name evidence="4" type="ORF">TrRE_jg12246</name>
</gene>
<dbReference type="SMART" id="SM01007">
    <property type="entry name" value="Aldolase_II"/>
    <property type="match status" value="1"/>
</dbReference>
<name>A0A9W6ZIQ5_9STRA</name>